<dbReference type="AlphaFoldDB" id="A0A5B7JIY5"/>
<dbReference type="Proteomes" id="UP000324222">
    <property type="component" value="Unassembled WGS sequence"/>
</dbReference>
<name>A0A5B7JIY5_PORTR</name>
<protein>
    <submittedName>
        <fullName evidence="1">Uncharacterized protein</fullName>
    </submittedName>
</protein>
<proteinExistence type="predicted"/>
<gene>
    <name evidence="1" type="ORF">E2C01_089698</name>
</gene>
<comment type="caution">
    <text evidence="1">The sequence shown here is derived from an EMBL/GenBank/DDBJ whole genome shotgun (WGS) entry which is preliminary data.</text>
</comment>
<organism evidence="1 2">
    <name type="scientific">Portunus trituberculatus</name>
    <name type="common">Swimming crab</name>
    <name type="synonym">Neptunus trituberculatus</name>
    <dbReference type="NCBI Taxonomy" id="210409"/>
    <lineage>
        <taxon>Eukaryota</taxon>
        <taxon>Metazoa</taxon>
        <taxon>Ecdysozoa</taxon>
        <taxon>Arthropoda</taxon>
        <taxon>Crustacea</taxon>
        <taxon>Multicrustacea</taxon>
        <taxon>Malacostraca</taxon>
        <taxon>Eumalacostraca</taxon>
        <taxon>Eucarida</taxon>
        <taxon>Decapoda</taxon>
        <taxon>Pleocyemata</taxon>
        <taxon>Brachyura</taxon>
        <taxon>Eubrachyura</taxon>
        <taxon>Portunoidea</taxon>
        <taxon>Portunidae</taxon>
        <taxon>Portuninae</taxon>
        <taxon>Portunus</taxon>
    </lineage>
</organism>
<reference evidence="1 2" key="1">
    <citation type="submission" date="2019-05" db="EMBL/GenBank/DDBJ databases">
        <title>Another draft genome of Portunus trituberculatus and its Hox gene families provides insights of decapod evolution.</title>
        <authorList>
            <person name="Jeong J.-H."/>
            <person name="Song I."/>
            <person name="Kim S."/>
            <person name="Choi T."/>
            <person name="Kim D."/>
            <person name="Ryu S."/>
            <person name="Kim W."/>
        </authorList>
    </citation>
    <scope>NUCLEOTIDE SEQUENCE [LARGE SCALE GENOMIC DNA]</scope>
    <source>
        <tissue evidence="1">Muscle</tissue>
    </source>
</reference>
<evidence type="ECO:0000313" key="1">
    <source>
        <dbReference type="EMBL" id="MPC94525.1"/>
    </source>
</evidence>
<evidence type="ECO:0000313" key="2">
    <source>
        <dbReference type="Proteomes" id="UP000324222"/>
    </source>
</evidence>
<accession>A0A5B7JIY5</accession>
<keyword evidence="2" id="KW-1185">Reference proteome</keyword>
<sequence length="75" mass="8049">MGHRHHSPAGFCFGKMDPSAITQSLLKDTLPRMHVNDINHSKDAAQPRTGDTATDIPAANSAITTTAACFWAKSE</sequence>
<dbReference type="EMBL" id="VSRR010098931">
    <property type="protein sequence ID" value="MPC94525.1"/>
    <property type="molecule type" value="Genomic_DNA"/>
</dbReference>